<evidence type="ECO:0000256" key="2">
    <source>
        <dbReference type="SAM" id="Phobius"/>
    </source>
</evidence>
<feature type="compositionally biased region" description="Basic and acidic residues" evidence="1">
    <location>
        <begin position="136"/>
        <end position="153"/>
    </location>
</feature>
<dbReference type="Proteomes" id="UP001390339">
    <property type="component" value="Unassembled WGS sequence"/>
</dbReference>
<feature type="compositionally biased region" description="Acidic residues" evidence="1">
    <location>
        <begin position="104"/>
        <end position="135"/>
    </location>
</feature>
<organism evidence="3 4">
    <name type="scientific">Apiospora arundinis</name>
    <dbReference type="NCBI Taxonomy" id="335852"/>
    <lineage>
        <taxon>Eukaryota</taxon>
        <taxon>Fungi</taxon>
        <taxon>Dikarya</taxon>
        <taxon>Ascomycota</taxon>
        <taxon>Pezizomycotina</taxon>
        <taxon>Sordariomycetes</taxon>
        <taxon>Xylariomycetidae</taxon>
        <taxon>Amphisphaeriales</taxon>
        <taxon>Apiosporaceae</taxon>
        <taxon>Apiospora</taxon>
    </lineage>
</organism>
<gene>
    <name evidence="3" type="ORF">PGQ11_012660</name>
</gene>
<proteinExistence type="predicted"/>
<keyword evidence="2" id="KW-1133">Transmembrane helix</keyword>
<sequence length="485" mass="55698">MASFYVVTMKPVTGVDGKDKNEYINEEVEPDHKVLKQSCCTSFIEGKPGQPGCYVFTRMIKVGLETQDKNHVISEINEYTVPEYNLVSQAELKKYLEKQQDEKQQEEEQQEEEQQEEEQQEEEQQEEERQEEEQPEKEGLKEGLKEGEVDEERRNASCRRLLGQYCGPKPVEWLDYMERKAIPFVRTVQSHGALKAWGIVVAILVMVLLAAVVTPAAKPHPDIELERSYKRHDDMFQLLEAHKSIVGISDAVSREATEAHDIGLYIGRTQLPNKNEISKQIGTMATDLYAMSGRLQTFRTNIRRMARNLHQEHKEFLKHFENLSKSSKKQLKKQLRADWVNTTVTLRQNLAGLLDDSTEMMTEFDKIYSAMVQIGTLLGDSHEESQFKYVRAVEGGWLQWFNIFAFPPEVYERDLNVAGASLPAIESARGQIRKIRDSVAAVHDSMNDVDNTLSDDTADFIKWFIIHQGIAHDSFKILLTVLEDK</sequence>
<accession>A0ABR2I2Y8</accession>
<comment type="caution">
    <text evidence="3">The sequence shown here is derived from an EMBL/GenBank/DDBJ whole genome shotgun (WGS) entry which is preliminary data.</text>
</comment>
<protein>
    <submittedName>
        <fullName evidence="3">Uncharacterized protein</fullName>
    </submittedName>
</protein>
<evidence type="ECO:0000313" key="4">
    <source>
        <dbReference type="Proteomes" id="UP001390339"/>
    </source>
</evidence>
<feature type="transmembrane region" description="Helical" evidence="2">
    <location>
        <begin position="196"/>
        <end position="217"/>
    </location>
</feature>
<name>A0ABR2I2Y8_9PEZI</name>
<evidence type="ECO:0000256" key="1">
    <source>
        <dbReference type="SAM" id="MobiDB-lite"/>
    </source>
</evidence>
<feature type="region of interest" description="Disordered" evidence="1">
    <location>
        <begin position="98"/>
        <end position="153"/>
    </location>
</feature>
<keyword evidence="4" id="KW-1185">Reference proteome</keyword>
<evidence type="ECO:0000313" key="3">
    <source>
        <dbReference type="EMBL" id="KAK8856748.1"/>
    </source>
</evidence>
<keyword evidence="2" id="KW-0472">Membrane</keyword>
<keyword evidence="2" id="KW-0812">Transmembrane</keyword>
<reference evidence="3 4" key="1">
    <citation type="journal article" date="2024" name="IMA Fungus">
        <title>Apiospora arundinis, a panoply of carbohydrate-active enzymes and secondary metabolites.</title>
        <authorList>
            <person name="Sorensen T."/>
            <person name="Petersen C."/>
            <person name="Muurmann A.T."/>
            <person name="Christiansen J.V."/>
            <person name="Brundto M.L."/>
            <person name="Overgaard C.K."/>
            <person name="Boysen A.T."/>
            <person name="Wollenberg R.D."/>
            <person name="Larsen T.O."/>
            <person name="Sorensen J.L."/>
            <person name="Nielsen K.L."/>
            <person name="Sondergaard T.E."/>
        </authorList>
    </citation>
    <scope>NUCLEOTIDE SEQUENCE [LARGE SCALE GENOMIC DNA]</scope>
    <source>
        <strain evidence="3 4">AAU 773</strain>
    </source>
</reference>
<dbReference type="EMBL" id="JAPCWZ010000007">
    <property type="protein sequence ID" value="KAK8856748.1"/>
    <property type="molecule type" value="Genomic_DNA"/>
</dbReference>